<dbReference type="SUPFAM" id="SSF47413">
    <property type="entry name" value="lambda repressor-like DNA-binding domains"/>
    <property type="match status" value="1"/>
</dbReference>
<evidence type="ECO:0000259" key="2">
    <source>
        <dbReference type="PROSITE" id="PS50943"/>
    </source>
</evidence>
<gene>
    <name evidence="3" type="ORF">FYJ25_02865</name>
</gene>
<dbReference type="InterPro" id="IPR010982">
    <property type="entry name" value="Lambda_DNA-bd_dom_sf"/>
</dbReference>
<dbReference type="Gene3D" id="1.10.260.40">
    <property type="entry name" value="lambda repressor-like DNA-binding domains"/>
    <property type="match status" value="1"/>
</dbReference>
<dbReference type="PANTHER" id="PTHR46558">
    <property type="entry name" value="TRACRIPTIONAL REGULATORY PROTEIN-RELATED-RELATED"/>
    <property type="match status" value="1"/>
</dbReference>
<evidence type="ECO:0000313" key="4">
    <source>
        <dbReference type="Proteomes" id="UP000433359"/>
    </source>
</evidence>
<dbReference type="Proteomes" id="UP000433359">
    <property type="component" value="Unassembled WGS sequence"/>
</dbReference>
<protein>
    <submittedName>
        <fullName evidence="3">Helix-turn-helix transcriptional regulator</fullName>
    </submittedName>
</protein>
<dbReference type="CDD" id="cd00093">
    <property type="entry name" value="HTH_XRE"/>
    <property type="match status" value="1"/>
</dbReference>
<sequence>MALKTKIKEYREKAGLKQVELAELVHARRETIVHLENGRYNPSLKLAMDIAKVFSVSVEELFEFIEEEDN</sequence>
<dbReference type="SMART" id="SM00530">
    <property type="entry name" value="HTH_XRE"/>
    <property type="match status" value="1"/>
</dbReference>
<dbReference type="PROSITE" id="PS50943">
    <property type="entry name" value="HTH_CROC1"/>
    <property type="match status" value="1"/>
</dbReference>
<dbReference type="PANTHER" id="PTHR46558:SF7">
    <property type="entry name" value="TRANSCRIPTIONAL REGULATOR"/>
    <property type="match status" value="1"/>
</dbReference>
<evidence type="ECO:0000313" key="3">
    <source>
        <dbReference type="EMBL" id="MSU81325.1"/>
    </source>
</evidence>
<dbReference type="InterPro" id="IPR001387">
    <property type="entry name" value="Cro/C1-type_HTH"/>
</dbReference>
<keyword evidence="1" id="KW-0238">DNA-binding</keyword>
<comment type="caution">
    <text evidence="3">The sequence shown here is derived from an EMBL/GenBank/DDBJ whole genome shotgun (WGS) entry which is preliminary data.</text>
</comment>
<dbReference type="Pfam" id="PF01381">
    <property type="entry name" value="HTH_3"/>
    <property type="match status" value="1"/>
</dbReference>
<organism evidence="3 4">
    <name type="scientific">Anaerobutyricum soehngenii</name>
    <dbReference type="NCBI Taxonomy" id="105843"/>
    <lineage>
        <taxon>Bacteria</taxon>
        <taxon>Bacillati</taxon>
        <taxon>Bacillota</taxon>
        <taxon>Clostridia</taxon>
        <taxon>Lachnospirales</taxon>
        <taxon>Lachnospiraceae</taxon>
        <taxon>Anaerobutyricum</taxon>
    </lineage>
</organism>
<accession>A0A6N7YCD8</accession>
<reference evidence="3 4" key="1">
    <citation type="submission" date="2019-08" db="EMBL/GenBank/DDBJ databases">
        <title>In-depth cultivation of the pig gut microbiome towards novel bacterial diversity and tailored functional studies.</title>
        <authorList>
            <person name="Wylensek D."/>
            <person name="Hitch T.C.A."/>
            <person name="Clavel T."/>
        </authorList>
    </citation>
    <scope>NUCLEOTIDE SEQUENCE [LARGE SCALE GENOMIC DNA]</scope>
    <source>
        <strain evidence="3 4">BSM-383-APC-4H</strain>
    </source>
</reference>
<dbReference type="AlphaFoldDB" id="A0A6N7YCD8"/>
<dbReference type="EMBL" id="VULP01000003">
    <property type="protein sequence ID" value="MSU81325.1"/>
    <property type="molecule type" value="Genomic_DNA"/>
</dbReference>
<name>A0A6N7YCD8_9FIRM</name>
<dbReference type="RefSeq" id="WP_154580489.1">
    <property type="nucleotide sequence ID" value="NZ_VULP01000003.1"/>
</dbReference>
<evidence type="ECO:0000256" key="1">
    <source>
        <dbReference type="ARBA" id="ARBA00023125"/>
    </source>
</evidence>
<proteinExistence type="predicted"/>
<dbReference type="GO" id="GO:0003677">
    <property type="term" value="F:DNA binding"/>
    <property type="evidence" value="ECO:0007669"/>
    <property type="project" value="UniProtKB-KW"/>
</dbReference>
<feature type="domain" description="HTH cro/C1-type" evidence="2">
    <location>
        <begin position="7"/>
        <end position="61"/>
    </location>
</feature>